<proteinExistence type="predicted"/>
<protein>
    <submittedName>
        <fullName evidence="1">Uncharacterized protein</fullName>
    </submittedName>
</protein>
<dbReference type="Proteomes" id="UP001175271">
    <property type="component" value="Unassembled WGS sequence"/>
</dbReference>
<reference evidence="1" key="1">
    <citation type="submission" date="2023-06" db="EMBL/GenBank/DDBJ databases">
        <title>Genomic analysis of the entomopathogenic nematode Steinernema hermaphroditum.</title>
        <authorList>
            <person name="Schwarz E.M."/>
            <person name="Heppert J.K."/>
            <person name="Baniya A."/>
            <person name="Schwartz H.T."/>
            <person name="Tan C.-H."/>
            <person name="Antoshechkin I."/>
            <person name="Sternberg P.W."/>
            <person name="Goodrich-Blair H."/>
            <person name="Dillman A.R."/>
        </authorList>
    </citation>
    <scope>NUCLEOTIDE SEQUENCE</scope>
    <source>
        <strain evidence="1">PS9179</strain>
        <tissue evidence="1">Whole animal</tissue>
    </source>
</reference>
<evidence type="ECO:0000313" key="2">
    <source>
        <dbReference type="Proteomes" id="UP001175271"/>
    </source>
</evidence>
<evidence type="ECO:0000313" key="1">
    <source>
        <dbReference type="EMBL" id="KAK0415128.1"/>
    </source>
</evidence>
<organism evidence="1 2">
    <name type="scientific">Steinernema hermaphroditum</name>
    <dbReference type="NCBI Taxonomy" id="289476"/>
    <lineage>
        <taxon>Eukaryota</taxon>
        <taxon>Metazoa</taxon>
        <taxon>Ecdysozoa</taxon>
        <taxon>Nematoda</taxon>
        <taxon>Chromadorea</taxon>
        <taxon>Rhabditida</taxon>
        <taxon>Tylenchina</taxon>
        <taxon>Panagrolaimomorpha</taxon>
        <taxon>Strongyloidoidea</taxon>
        <taxon>Steinernematidae</taxon>
        <taxon>Steinernema</taxon>
    </lineage>
</organism>
<gene>
    <name evidence="1" type="ORF">QR680_011785</name>
</gene>
<comment type="caution">
    <text evidence="1">The sequence shown here is derived from an EMBL/GenBank/DDBJ whole genome shotgun (WGS) entry which is preliminary data.</text>
</comment>
<dbReference type="EMBL" id="JAUCMV010000002">
    <property type="protein sequence ID" value="KAK0415128.1"/>
    <property type="molecule type" value="Genomic_DNA"/>
</dbReference>
<accession>A0AA39LZB9</accession>
<name>A0AA39LZB9_9BILA</name>
<dbReference type="AlphaFoldDB" id="A0AA39LZB9"/>
<sequence>MFCRSSFRSQVDAVIARKMNSQHVILGPAVGNPVEVRAPIDCFIRAVRLKAVSFNYDTGTKACTPIEKVGGIGPILQSNKNVQSYFFYKERTADLCERSVNQDVSKALYGK</sequence>
<keyword evidence="2" id="KW-1185">Reference proteome</keyword>